<feature type="region of interest" description="Disordered" evidence="2">
    <location>
        <begin position="264"/>
        <end position="295"/>
    </location>
</feature>
<gene>
    <name evidence="3" type="ORF">FCC1311_012941</name>
</gene>
<keyword evidence="4" id="KW-1185">Reference proteome</keyword>
<dbReference type="CDD" id="cd06558">
    <property type="entry name" value="crotonase-like"/>
    <property type="match status" value="1"/>
</dbReference>
<dbReference type="InterPro" id="IPR029045">
    <property type="entry name" value="ClpP/crotonase-like_dom_sf"/>
</dbReference>
<dbReference type="PANTHER" id="PTHR43684">
    <property type="match status" value="1"/>
</dbReference>
<dbReference type="AlphaFoldDB" id="A0A2R5GCZ6"/>
<name>A0A2R5GCZ6_9STRA</name>
<accession>A0A2R5GCZ6</accession>
<comment type="caution">
    <text evidence="3">The sequence shown here is derived from an EMBL/GenBank/DDBJ whole genome shotgun (WGS) entry which is preliminary data.</text>
</comment>
<dbReference type="PANTHER" id="PTHR43684:SF4">
    <property type="entry name" value="ENOYL-COA HYDRATASE_ISOMERASE FAMILY PROTEIN (AFU_ORTHOLOGUE AFUA_1G01890)"/>
    <property type="match status" value="1"/>
</dbReference>
<dbReference type="EMBL" id="BEYU01000041">
    <property type="protein sequence ID" value="GBG28455.1"/>
    <property type="molecule type" value="Genomic_DNA"/>
</dbReference>
<sequence>MDASRSARRAQMLRRHLAPEMKMASQQVSANATSSAADAAEQEKDVILYEVIDGGVCVLTLNRPTRLNSLTNEMQALYFDMLDKAAADERVRVIVVTGAGRAFCAGAEMELLKTIGSKDRQPAGMTARRSLQQSQATRIPKPIIAAINGPAAGLGFVLAMHTDVRFATKGAKFTSAFAKRGLVAEHGSSFMLPRIAGVSNALDVLLSSRVFLGDEAKDLGLVTRVYEDKDALMKATLEYAREMAKMCSPASMAAMKRQVYEHLDRDQDTSYDESDQLMTRSFKHPDSKEGVASYVEKRDPDFQGLKAGYIHDK</sequence>
<dbReference type="Proteomes" id="UP000241890">
    <property type="component" value="Unassembled WGS sequence"/>
</dbReference>
<reference evidence="3 4" key="1">
    <citation type="submission" date="2017-12" db="EMBL/GenBank/DDBJ databases">
        <title>Sequencing, de novo assembly and annotation of complete genome of a new Thraustochytrid species, strain FCC1311.</title>
        <authorList>
            <person name="Sedici K."/>
            <person name="Godart F."/>
            <person name="Aiese Cigliano R."/>
            <person name="Sanseverino W."/>
            <person name="Barakat M."/>
            <person name="Ortet P."/>
            <person name="Marechal E."/>
            <person name="Cagnac O."/>
            <person name="Amato A."/>
        </authorList>
    </citation>
    <scope>NUCLEOTIDE SEQUENCE [LARGE SCALE GENOMIC DNA]</scope>
</reference>
<evidence type="ECO:0000313" key="3">
    <source>
        <dbReference type="EMBL" id="GBG28455.1"/>
    </source>
</evidence>
<comment type="similarity">
    <text evidence="1">Belongs to the enoyl-CoA hydratase/isomerase family.</text>
</comment>
<dbReference type="Pfam" id="PF00378">
    <property type="entry name" value="ECH_1"/>
    <property type="match status" value="1"/>
</dbReference>
<protein>
    <submittedName>
        <fullName evidence="3">3-hydroxybutyryl-CoA dehydratase-like protein, mitochondrial</fullName>
    </submittedName>
</protein>
<organism evidence="3 4">
    <name type="scientific">Hondaea fermentalgiana</name>
    <dbReference type="NCBI Taxonomy" id="2315210"/>
    <lineage>
        <taxon>Eukaryota</taxon>
        <taxon>Sar</taxon>
        <taxon>Stramenopiles</taxon>
        <taxon>Bigyra</taxon>
        <taxon>Labyrinthulomycetes</taxon>
        <taxon>Thraustochytrida</taxon>
        <taxon>Thraustochytriidae</taxon>
        <taxon>Hondaea</taxon>
    </lineage>
</organism>
<dbReference type="Gene3D" id="3.90.226.10">
    <property type="entry name" value="2-enoyl-CoA Hydratase, Chain A, domain 1"/>
    <property type="match status" value="1"/>
</dbReference>
<dbReference type="InterPro" id="IPR001753">
    <property type="entry name" value="Enoyl-CoA_hydra/iso"/>
</dbReference>
<evidence type="ECO:0000256" key="2">
    <source>
        <dbReference type="SAM" id="MobiDB-lite"/>
    </source>
</evidence>
<feature type="compositionally biased region" description="Basic and acidic residues" evidence="2">
    <location>
        <begin position="283"/>
        <end position="295"/>
    </location>
</feature>
<evidence type="ECO:0000256" key="1">
    <source>
        <dbReference type="ARBA" id="ARBA00005254"/>
    </source>
</evidence>
<evidence type="ECO:0000313" key="4">
    <source>
        <dbReference type="Proteomes" id="UP000241890"/>
    </source>
</evidence>
<dbReference type="InterPro" id="IPR051053">
    <property type="entry name" value="ECH/Chromodomain_protein"/>
</dbReference>
<dbReference type="OrthoDB" id="14970at2759"/>
<dbReference type="InParanoid" id="A0A2R5GCZ6"/>
<proteinExistence type="inferred from homology"/>
<dbReference type="SUPFAM" id="SSF52096">
    <property type="entry name" value="ClpP/crotonase"/>
    <property type="match status" value="1"/>
</dbReference>